<evidence type="ECO:0000313" key="1">
    <source>
        <dbReference type="EMBL" id="CAE0251541.1"/>
    </source>
</evidence>
<dbReference type="InterPro" id="IPR023213">
    <property type="entry name" value="CAT-like_dom_sf"/>
</dbReference>
<reference evidence="1" key="1">
    <citation type="submission" date="2021-01" db="EMBL/GenBank/DDBJ databases">
        <authorList>
            <person name="Corre E."/>
            <person name="Pelletier E."/>
            <person name="Niang G."/>
            <person name="Scheremetjew M."/>
            <person name="Finn R."/>
            <person name="Kale V."/>
            <person name="Holt S."/>
            <person name="Cochrane G."/>
            <person name="Meng A."/>
            <person name="Brown T."/>
            <person name="Cohen L."/>
        </authorList>
    </citation>
    <scope>NUCLEOTIDE SEQUENCE</scope>
    <source>
        <strain evidence="1">NIES-2562</strain>
    </source>
</reference>
<sequence>MSDDPLCRKLTPSEQQWLPQTSLISLTCQLHPSAAEQRFSSKETLEKRVEESRQRHPFLNVKVNPEELSFERNSEIPVSLVELEADSAEEVRKAVREELEVGSIDRKVALARVVLLRTPSASYLVLIGDHLCFDGKSFMIWLSDLVGGGDTSGKKMHDFVDWTSLIPDKSFSPFSPVFESVQLNALPVADPAELMKAGIDDVVCTIDSETLKKLKQRTKEKGTKLNAPLMMAYFAAMADAYLDQHEGKAELPINVRSVSAADLRDQVGLPSDYMNNSASTVPVHTSISTVEDGRVVGPLWPKAFDAQLVMKSNIAAGEGFRLNDITKRGAFAEFGPYFAILCLWSNMGVCRVPDNSVASVEVHVHGVGNNPIISAHPITVGDHLAVTFSFSNVLHKRSTVEFIAQRFDHHIRYLADNAL</sequence>
<dbReference type="AlphaFoldDB" id="A0A7S3G7W1"/>
<dbReference type="EMBL" id="HBIB01021238">
    <property type="protein sequence ID" value="CAE0251541.1"/>
    <property type="molecule type" value="Transcribed_RNA"/>
</dbReference>
<proteinExistence type="predicted"/>
<accession>A0A7S3G7W1</accession>
<name>A0A7S3G7W1_9EUKA</name>
<dbReference type="PANTHER" id="PTHR28037:SF1">
    <property type="entry name" value="ALCOHOL O-ACETYLTRANSFERASE 1-RELATED"/>
    <property type="match status" value="1"/>
</dbReference>
<dbReference type="SUPFAM" id="SSF52777">
    <property type="entry name" value="CoA-dependent acyltransferases"/>
    <property type="match status" value="1"/>
</dbReference>
<gene>
    <name evidence="1" type="ORF">PBIL07802_LOCUS13765</name>
</gene>
<protein>
    <recommendedName>
        <fullName evidence="2">Condensation domain-containing protein</fullName>
    </recommendedName>
</protein>
<dbReference type="PANTHER" id="PTHR28037">
    <property type="entry name" value="ALCOHOL O-ACETYLTRANSFERASE 1-RELATED"/>
    <property type="match status" value="1"/>
</dbReference>
<dbReference type="Gene3D" id="3.30.559.30">
    <property type="entry name" value="Nonribosomal peptide synthetase, condensation domain"/>
    <property type="match status" value="1"/>
</dbReference>
<evidence type="ECO:0008006" key="2">
    <source>
        <dbReference type="Google" id="ProtNLM"/>
    </source>
</evidence>
<organism evidence="1">
    <name type="scientific">Palpitomonas bilix</name>
    <dbReference type="NCBI Taxonomy" id="652834"/>
    <lineage>
        <taxon>Eukaryota</taxon>
        <taxon>Eukaryota incertae sedis</taxon>
    </lineage>
</organism>
<dbReference type="Gene3D" id="3.30.559.10">
    <property type="entry name" value="Chloramphenicol acetyltransferase-like domain"/>
    <property type="match status" value="1"/>
</dbReference>
<dbReference type="InterPro" id="IPR052058">
    <property type="entry name" value="Alcohol_O-acetyltransferase"/>
</dbReference>